<feature type="compositionally biased region" description="Acidic residues" evidence="1">
    <location>
        <begin position="38"/>
        <end position="49"/>
    </location>
</feature>
<accession>A0A8H3M5M9</accession>
<protein>
    <recommendedName>
        <fullName evidence="4">BAH domain-containing protein</fullName>
    </recommendedName>
</protein>
<feature type="region of interest" description="Disordered" evidence="1">
    <location>
        <begin position="19"/>
        <end position="55"/>
    </location>
</feature>
<name>A0A8H3M5M9_9GLOM</name>
<dbReference type="AlphaFoldDB" id="A0A8H3M5M9"/>
<comment type="caution">
    <text evidence="2">The sequence shown here is derived from an EMBL/GenBank/DDBJ whole genome shotgun (WGS) entry which is preliminary data.</text>
</comment>
<dbReference type="EMBL" id="BLAL01000254">
    <property type="protein sequence ID" value="GES96988.1"/>
    <property type="molecule type" value="Genomic_DNA"/>
</dbReference>
<gene>
    <name evidence="2" type="ORF">RCL2_002357800</name>
</gene>
<reference evidence="2" key="1">
    <citation type="submission" date="2019-10" db="EMBL/GenBank/DDBJ databases">
        <title>Conservation and host-specific expression of non-tandemly repeated heterogenous ribosome RNA gene in arbuscular mycorrhizal fungi.</title>
        <authorList>
            <person name="Maeda T."/>
            <person name="Kobayashi Y."/>
            <person name="Nakagawa T."/>
            <person name="Ezawa T."/>
            <person name="Yamaguchi K."/>
            <person name="Bino T."/>
            <person name="Nishimoto Y."/>
            <person name="Shigenobu S."/>
            <person name="Kawaguchi M."/>
        </authorList>
    </citation>
    <scope>NUCLEOTIDE SEQUENCE</scope>
    <source>
        <strain evidence="2">HR1</strain>
    </source>
</reference>
<feature type="region of interest" description="Disordered" evidence="1">
    <location>
        <begin position="72"/>
        <end position="136"/>
    </location>
</feature>
<sequence length="811" mass="94425">MLRNRARRDTVTLPFRIQNNFKRQPPQDIIIAPPNDDNGSDGEINFDDGNEQRNNCHDVDMQLENEEYDDYEDAGNDNVYATSSENDDNYTASSENEEYDDYNSDTGTTSLESEESESDTTSSSDSGQNNRANPSSEEKIFIDKALDESNLPNFNGNFAPYFQDFTTAALFCWIHKHDISTKAYEDLVDIIMSQEFDRNHIISYQLSINDIIWYVLNNPSLVNNMYFGLGIDSETKSEYWHGTLWVESPLFGQEQLTISQETYKCGNFVYYYDNNNNEQLQLGRLRTILINEVDKQYRLRIQKVLYYNDLPGTFKGALRQNRSLTGEVWLQDLSVQTIGISQISKKANIMMIFQYNQIPEETLLYITEIIYKHDHQWRIRSVDFSYKHPADYIITRPPPSPSMKVYKLFLDLYYDDFGTYRNVYHSLGGVYIQFGNMPSHQRKLLKNHFVLGFVPFGGDFNEFVKPFISEMKELEKGKVMNIQGLGCRSCTISKDSFTDFTQDMALTSRYHHLTDSEFSLISAETFLKITSLKNNEAKNIQQRTGASRINLVKNAVITCWVHIAKTMSMVFKSKFTNNSYEELQQNLKEEMNILPKVFSEFVNLPNLHVSIHLLMHVKTYSTLINTQCDSGIDQRLSRRYDGFTSMTSNFRHILTNWYITEDKGTSNEHDEQDDVVTSPVNFIINITLKKEVSRQDRENVMLNLPHFNSELLLSFEDIGFKLALVYSQMSWYKLATYTIEETTSGIFSKIHLHIGDFVTIQEENHDECYAIIKGIFKYKANNNKFYAFIILDWFEEIKRVHHVLKCPLYRI</sequence>
<evidence type="ECO:0000256" key="1">
    <source>
        <dbReference type="SAM" id="MobiDB-lite"/>
    </source>
</evidence>
<evidence type="ECO:0000313" key="2">
    <source>
        <dbReference type="EMBL" id="GES96988.1"/>
    </source>
</evidence>
<feature type="compositionally biased region" description="Polar residues" evidence="1">
    <location>
        <begin position="79"/>
        <end position="94"/>
    </location>
</feature>
<evidence type="ECO:0000313" key="3">
    <source>
        <dbReference type="Proteomes" id="UP000615446"/>
    </source>
</evidence>
<organism evidence="2 3">
    <name type="scientific">Rhizophagus clarus</name>
    <dbReference type="NCBI Taxonomy" id="94130"/>
    <lineage>
        <taxon>Eukaryota</taxon>
        <taxon>Fungi</taxon>
        <taxon>Fungi incertae sedis</taxon>
        <taxon>Mucoromycota</taxon>
        <taxon>Glomeromycotina</taxon>
        <taxon>Glomeromycetes</taxon>
        <taxon>Glomerales</taxon>
        <taxon>Glomeraceae</taxon>
        <taxon>Rhizophagus</taxon>
    </lineage>
</organism>
<proteinExistence type="predicted"/>
<evidence type="ECO:0008006" key="4">
    <source>
        <dbReference type="Google" id="ProtNLM"/>
    </source>
</evidence>
<dbReference type="Proteomes" id="UP000615446">
    <property type="component" value="Unassembled WGS sequence"/>
</dbReference>